<dbReference type="InterPro" id="IPR008269">
    <property type="entry name" value="Lon_proteolytic"/>
</dbReference>
<dbReference type="Gene3D" id="3.40.50.300">
    <property type="entry name" value="P-loop containing nucleotide triphosphate hydrolases"/>
    <property type="match status" value="2"/>
</dbReference>
<dbReference type="Gene3D" id="3.30.230.10">
    <property type="match status" value="1"/>
</dbReference>
<dbReference type="Pfam" id="PF20436">
    <property type="entry name" value="LonB_AAA-LID"/>
    <property type="match status" value="1"/>
</dbReference>
<dbReference type="InterPro" id="IPR027417">
    <property type="entry name" value="P-loop_NTPase"/>
</dbReference>
<dbReference type="AlphaFoldDB" id="W0SHC9"/>
<evidence type="ECO:0000259" key="4">
    <source>
        <dbReference type="PROSITE" id="PS51786"/>
    </source>
</evidence>
<dbReference type="Proteomes" id="UP000031637">
    <property type="component" value="Chromosome"/>
</dbReference>
<dbReference type="GO" id="GO:0004252">
    <property type="term" value="F:serine-type endopeptidase activity"/>
    <property type="evidence" value="ECO:0007669"/>
    <property type="project" value="UniProtKB-UniRule"/>
</dbReference>
<dbReference type="EMBL" id="AP012547">
    <property type="protein sequence ID" value="BAO30764.1"/>
    <property type="molecule type" value="Genomic_DNA"/>
</dbReference>
<keyword evidence="1 2" id="KW-0645">Protease</keyword>
<feature type="region of interest" description="Disordered" evidence="3">
    <location>
        <begin position="788"/>
        <end position="810"/>
    </location>
</feature>
<dbReference type="SUPFAM" id="SSF52540">
    <property type="entry name" value="P-loop containing nucleoside triphosphate hydrolases"/>
    <property type="match status" value="1"/>
</dbReference>
<evidence type="ECO:0000256" key="1">
    <source>
        <dbReference type="ARBA" id="ARBA00022670"/>
    </source>
</evidence>
<keyword evidence="2" id="KW-0378">Hydrolase</keyword>
<proteinExistence type="inferred from homology"/>
<evidence type="ECO:0000313" key="6">
    <source>
        <dbReference type="Proteomes" id="UP000031637"/>
    </source>
</evidence>
<feature type="domain" description="Lon proteolytic" evidence="4">
    <location>
        <begin position="562"/>
        <end position="757"/>
    </location>
</feature>
<organism evidence="5 6">
    <name type="scientific">Sulfuritalea hydrogenivorans sk43H</name>
    <dbReference type="NCBI Taxonomy" id="1223802"/>
    <lineage>
        <taxon>Bacteria</taxon>
        <taxon>Pseudomonadati</taxon>
        <taxon>Pseudomonadota</taxon>
        <taxon>Betaproteobacteria</taxon>
        <taxon>Nitrosomonadales</taxon>
        <taxon>Sterolibacteriaceae</taxon>
        <taxon>Sulfuritalea</taxon>
    </lineage>
</organism>
<gene>
    <name evidence="5" type="ORF">SUTH_02985</name>
</gene>
<dbReference type="Gene3D" id="1.10.8.60">
    <property type="match status" value="1"/>
</dbReference>
<evidence type="ECO:0000256" key="2">
    <source>
        <dbReference type="PROSITE-ProRule" id="PRU01122"/>
    </source>
</evidence>
<dbReference type="HOGENOM" id="CLU_014785_0_1_4"/>
<dbReference type="Pfam" id="PF13654">
    <property type="entry name" value="AAA_32"/>
    <property type="match status" value="1"/>
</dbReference>
<dbReference type="EC" id="3.4.21.53" evidence="2"/>
<protein>
    <recommendedName>
        <fullName evidence="2">endopeptidase La</fullName>
        <ecNumber evidence="2">3.4.21.53</ecNumber>
    </recommendedName>
</protein>
<dbReference type="GO" id="GO:0004176">
    <property type="term" value="F:ATP-dependent peptidase activity"/>
    <property type="evidence" value="ECO:0007669"/>
    <property type="project" value="UniProtKB-UniRule"/>
</dbReference>
<feature type="active site" evidence="2">
    <location>
        <position position="652"/>
    </location>
</feature>
<dbReference type="GO" id="GO:0005524">
    <property type="term" value="F:ATP binding"/>
    <property type="evidence" value="ECO:0007669"/>
    <property type="project" value="InterPro"/>
</dbReference>
<dbReference type="InterPro" id="IPR041699">
    <property type="entry name" value="AAA_32"/>
</dbReference>
<accession>W0SHC9</accession>
<dbReference type="PROSITE" id="PS51786">
    <property type="entry name" value="LON_PROTEOLYTIC"/>
    <property type="match status" value="1"/>
</dbReference>
<dbReference type="Pfam" id="PF20437">
    <property type="entry name" value="LonC_helical"/>
    <property type="match status" value="1"/>
</dbReference>
<keyword evidence="2" id="KW-0720">Serine protease</keyword>
<comment type="similarity">
    <text evidence="2">Belongs to the peptidase S16 family.</text>
</comment>
<dbReference type="Pfam" id="PF05362">
    <property type="entry name" value="Lon_C"/>
    <property type="match status" value="1"/>
</dbReference>
<dbReference type="InterPro" id="IPR046843">
    <property type="entry name" value="LonB_AAA-LID"/>
</dbReference>
<dbReference type="GO" id="GO:0030163">
    <property type="term" value="P:protein catabolic process"/>
    <property type="evidence" value="ECO:0007669"/>
    <property type="project" value="InterPro"/>
</dbReference>
<feature type="active site" evidence="2">
    <location>
        <position position="695"/>
    </location>
</feature>
<sequence length="810" mass="88919">MNDLKPLDTQALYRHCDSALLDFETSDQLPPLDEVFGQARAVEALRFAIDIARPGYNLFVLGEPGSSRHDDVRELLQAKAASLAAPVDCCYVNNFADAQTPRILTLPAGRGADLRRDMQRLIEELEPAISAAFDSEDFRTHAEAIQNEFKERETGALNQLGDESRQQGIALVRTPQGFAFAPLAGEEPMAPDVFAALADEEKQRLGHLIGEFGERLQKLLHQFPRWRREMQGRLKQLGRDTMSLAIGHLIDELKERYAGLENVLIFLDEVLADIVEYGESLREQRGDSEGFELTGDGISVQRYQVNLLVDNGGSNSAPIVVEDNPTYPNLLGRVDHMAHMGTLVTNFTLIKAGALHRANGGFLMLDADKILRQPFAWEALKRTLKAGEIRIESLERNLGFASALPLVPAPVALSCKVVLFGEPLLYYLLKEYDPEFSELFRVAADFETDVERSDDSTRRFARRIGDLCRRDGLRPFQRDAVARVIEQSARFAGDAERLTTNTRHIAGLLHEADHCAGRAGRAVVGAEDVEEALAAQTRRHDRMRDHYQQAILKNTLLITSSGGHVGQINGLAVIDLGDFRFAHPVRITATVRVGEGDVIDIERETEMGGPIHSKGVMILSSFLATRYSSQVPLSLSASLVFEQSYGPVEGDSASLAELCALLSALSGAPIDQSLAITGSVNQFGLVQAIGGVNEKIEGFFDICRLRGLTGRQGVLIPDANLKHLMLRKDVVAACAEGKFRIHAVASVEQAIELLTGIPAGEPDDEGAVPEGSINYLVATRMMEMSQVRQSFAGGGKRKRRPRKEADGSND</sequence>
<reference evidence="5 6" key="1">
    <citation type="journal article" date="2014" name="Syst. Appl. Microbiol.">
        <title>Complete genomes of freshwater sulfur oxidizers Sulfuricella denitrificans skB26 and Sulfuritalea hydrogenivorans sk43H: genetic insights into the sulfur oxidation pathway of betaproteobacteria.</title>
        <authorList>
            <person name="Watanabe T."/>
            <person name="Kojima H."/>
            <person name="Fukui M."/>
        </authorList>
    </citation>
    <scope>NUCLEOTIDE SEQUENCE [LARGE SCALE GENOMIC DNA]</scope>
    <source>
        <strain evidence="5">DSM22779</strain>
    </source>
</reference>
<comment type="catalytic activity">
    <reaction evidence="2">
        <text>Hydrolysis of proteins in presence of ATP.</text>
        <dbReference type="EC" id="3.4.21.53"/>
    </reaction>
</comment>
<evidence type="ECO:0000256" key="3">
    <source>
        <dbReference type="SAM" id="MobiDB-lite"/>
    </source>
</evidence>
<dbReference type="InterPro" id="IPR046844">
    <property type="entry name" value="Lon-like_helical"/>
</dbReference>
<dbReference type="SUPFAM" id="SSF54211">
    <property type="entry name" value="Ribosomal protein S5 domain 2-like"/>
    <property type="match status" value="1"/>
</dbReference>
<dbReference type="KEGG" id="shd:SUTH_02985"/>
<dbReference type="GO" id="GO:0006508">
    <property type="term" value="P:proteolysis"/>
    <property type="evidence" value="ECO:0007669"/>
    <property type="project" value="UniProtKB-KW"/>
</dbReference>
<dbReference type="PANTHER" id="PTHR10046">
    <property type="entry name" value="ATP DEPENDENT LON PROTEASE FAMILY MEMBER"/>
    <property type="match status" value="1"/>
</dbReference>
<dbReference type="OrthoDB" id="9758568at2"/>
<evidence type="ECO:0000313" key="5">
    <source>
        <dbReference type="EMBL" id="BAO30764.1"/>
    </source>
</evidence>
<dbReference type="InterPro" id="IPR027065">
    <property type="entry name" value="Lon_Prtase"/>
</dbReference>
<dbReference type="RefSeq" id="WP_041100345.1">
    <property type="nucleotide sequence ID" value="NZ_AP012547.1"/>
</dbReference>
<name>W0SHC9_9PROT</name>
<dbReference type="InterPro" id="IPR020568">
    <property type="entry name" value="Ribosomal_Su5_D2-typ_SF"/>
</dbReference>
<keyword evidence="6" id="KW-1185">Reference proteome</keyword>
<dbReference type="InterPro" id="IPR014721">
    <property type="entry name" value="Ribsml_uS5_D2-typ_fold_subgr"/>
</dbReference>